<dbReference type="VEuPathDB" id="PlasmoDB:PVVCY_0201510"/>
<dbReference type="Proteomes" id="UP000290582">
    <property type="component" value="Chromosome PVVCY_02"/>
</dbReference>
<evidence type="ECO:0000313" key="3">
    <source>
        <dbReference type="Proteomes" id="UP000030681"/>
    </source>
</evidence>
<dbReference type="EMBL" id="KL446955">
    <property type="protein sequence ID" value="KEG00592.1"/>
    <property type="molecule type" value="Genomic_DNA"/>
</dbReference>
<reference evidence="2 4" key="2">
    <citation type="submission" date="2019-01" db="EMBL/GenBank/DDBJ databases">
        <authorList>
            <person name="Ramaprasad A."/>
        </authorList>
    </citation>
    <scope>NUCLEOTIDE SEQUENCE [LARGE SCALE GENOMIC DNA]</scope>
</reference>
<dbReference type="GeneID" id="19962627"/>
<dbReference type="KEGG" id="pvv:PVVCY_0201510"/>
<dbReference type="OrthoDB" id="372948at2759"/>
<evidence type="ECO:0000313" key="4">
    <source>
        <dbReference type="Proteomes" id="UP000290582"/>
    </source>
</evidence>
<reference evidence="1 3" key="1">
    <citation type="submission" date="2013-02" db="EMBL/GenBank/DDBJ databases">
        <title>The Genome Sequence of Plasmodium vinckei vinckei.</title>
        <authorList>
            <consortium name="The Broad Institute Genome Sequencing Platform"/>
            <consortium name="The Broad Institute Genome Sequencing Center for Infectious Disease"/>
            <person name="Neafsey D."/>
            <person name="Cheeseman I."/>
            <person name="Volkman S."/>
            <person name="Adams J."/>
            <person name="Walker B."/>
            <person name="Young S.K."/>
            <person name="Zeng Q."/>
            <person name="Gargeya S."/>
            <person name="Fitzgerald M."/>
            <person name="Haas B."/>
            <person name="Abouelleil A."/>
            <person name="Alvarado L."/>
            <person name="Arachchi H.M."/>
            <person name="Berlin A.M."/>
            <person name="Chapman S.B."/>
            <person name="Dewar J."/>
            <person name="Goldberg J."/>
            <person name="Griggs A."/>
            <person name="Gujja S."/>
            <person name="Hansen M."/>
            <person name="Howarth C."/>
            <person name="Imamovic A."/>
            <person name="Larimer J."/>
            <person name="McCowan C."/>
            <person name="Murphy C."/>
            <person name="Neiman D."/>
            <person name="Pearson M."/>
            <person name="Priest M."/>
            <person name="Roberts A."/>
            <person name="Saif S."/>
            <person name="Shea T."/>
            <person name="Sisk P."/>
            <person name="Sykes S."/>
            <person name="Wortman J."/>
            <person name="Nusbaum C."/>
            <person name="Birren B."/>
        </authorList>
    </citation>
    <scope>NUCLEOTIDE SEQUENCE [LARGE SCALE GENOMIC DNA]</scope>
    <source>
        <strain evidence="1">Vinckei</strain>
        <strain evidence="3">vinckei</strain>
    </source>
</reference>
<dbReference type="AlphaFoldDB" id="A0A081IA84"/>
<dbReference type="EMBL" id="LR215058">
    <property type="protein sequence ID" value="VEV54711.1"/>
    <property type="molecule type" value="Genomic_DNA"/>
</dbReference>
<gene>
    <name evidence="2" type="ORF">PVVCY_0201510</name>
    <name evidence="1" type="ORF">YYE_04421</name>
</gene>
<sequence>MPPNINDHSSKNTKSFQNAIIENANLFKTDIDSEDDIRNGKSKKTLTNIAGYIIEKKDRYVDSSYRHGSIYQKCNFKNIEDYLHLD</sequence>
<protein>
    <submittedName>
        <fullName evidence="2">Fam-a protein</fullName>
    </submittedName>
</protein>
<accession>A0A081IA84</accession>
<evidence type="ECO:0000313" key="1">
    <source>
        <dbReference type="EMBL" id="KEG00592.1"/>
    </source>
</evidence>
<name>A0A081IA84_PLAVN</name>
<organism evidence="1 3">
    <name type="scientific">Plasmodium vinckei vinckei</name>
    <dbReference type="NCBI Taxonomy" id="54757"/>
    <lineage>
        <taxon>Eukaryota</taxon>
        <taxon>Sar</taxon>
        <taxon>Alveolata</taxon>
        <taxon>Apicomplexa</taxon>
        <taxon>Aconoidasida</taxon>
        <taxon>Haemosporida</taxon>
        <taxon>Plasmodiidae</taxon>
        <taxon>Plasmodium</taxon>
        <taxon>Plasmodium (Vinckeia)</taxon>
    </lineage>
</organism>
<dbReference type="RefSeq" id="XP_008626283.1">
    <property type="nucleotide sequence ID" value="XM_008628061.1"/>
</dbReference>
<proteinExistence type="predicted"/>
<dbReference type="Proteomes" id="UP000030681">
    <property type="component" value="Unassembled WGS sequence"/>
</dbReference>
<evidence type="ECO:0000313" key="2">
    <source>
        <dbReference type="EMBL" id="VEV54711.1"/>
    </source>
</evidence>